<dbReference type="InterPro" id="IPR052237">
    <property type="entry name" value="Ataxin-7-like_regulator"/>
</dbReference>
<dbReference type="VEuPathDB" id="VectorBase:LOC119174745"/>
<dbReference type="PROSITE" id="PS51505">
    <property type="entry name" value="SCA7"/>
    <property type="match status" value="1"/>
</dbReference>
<dbReference type="PANTHER" id="PTHR15117">
    <property type="entry name" value="ATAXIN 7 RELATED"/>
    <property type="match status" value="1"/>
</dbReference>
<gene>
    <name evidence="3" type="ORF">HPB51_018796</name>
</gene>
<evidence type="ECO:0000313" key="4">
    <source>
        <dbReference type="Proteomes" id="UP000821866"/>
    </source>
</evidence>
<dbReference type="Pfam" id="PF08313">
    <property type="entry name" value="SCA7"/>
    <property type="match status" value="1"/>
</dbReference>
<evidence type="ECO:0000256" key="1">
    <source>
        <dbReference type="SAM" id="MobiDB-lite"/>
    </source>
</evidence>
<name>A0A9J6DIX3_RHIMP</name>
<keyword evidence="4" id="KW-1185">Reference proteome</keyword>
<feature type="compositionally biased region" description="Low complexity" evidence="1">
    <location>
        <begin position="252"/>
        <end position="265"/>
    </location>
</feature>
<feature type="compositionally biased region" description="Low complexity" evidence="1">
    <location>
        <begin position="170"/>
        <end position="198"/>
    </location>
</feature>
<evidence type="ECO:0000259" key="2">
    <source>
        <dbReference type="PROSITE" id="PS51505"/>
    </source>
</evidence>
<feature type="compositionally biased region" description="Low complexity" evidence="1">
    <location>
        <begin position="60"/>
        <end position="92"/>
    </location>
</feature>
<feature type="region of interest" description="Disordered" evidence="1">
    <location>
        <begin position="450"/>
        <end position="493"/>
    </location>
</feature>
<dbReference type="Gene3D" id="6.10.140.670">
    <property type="match status" value="1"/>
</dbReference>
<organism evidence="3 4">
    <name type="scientific">Rhipicephalus microplus</name>
    <name type="common">Cattle tick</name>
    <name type="synonym">Boophilus microplus</name>
    <dbReference type="NCBI Taxonomy" id="6941"/>
    <lineage>
        <taxon>Eukaryota</taxon>
        <taxon>Metazoa</taxon>
        <taxon>Ecdysozoa</taxon>
        <taxon>Arthropoda</taxon>
        <taxon>Chelicerata</taxon>
        <taxon>Arachnida</taxon>
        <taxon>Acari</taxon>
        <taxon>Parasitiformes</taxon>
        <taxon>Ixodida</taxon>
        <taxon>Ixodoidea</taxon>
        <taxon>Ixodidae</taxon>
        <taxon>Rhipicephalinae</taxon>
        <taxon>Rhipicephalus</taxon>
        <taxon>Boophilus</taxon>
    </lineage>
</organism>
<sequence length="796" mass="80336">MPLPRQPDGTAARNSSPGREKELPSPQQPPPLTPGGQGLLSGPGPGQANHVMPGMSAGGAPALAVATTPTTAPTSVRKVASGGASTAGTGSSHGKKIQRERKLLPCKDREYDPNKHCGVLIGDSGKPCTRSLTCKTHSLTLRRAVAGRRKNFDELLSEHRATKEAALNASKSAHPPSSSASSVTDGVTSSPAPSPLSSHHTGGPSTNVAASAGKHGCPSEALPGNRTSGGSVHLVARAPSGGGSKQSVLSKGSSGTAASSAGASAKQDQNAKSAPMDTTPAAQATSQPSAGSSSTSSGSTTRQRPDHSNDPYVSHHPRPAAVCTFGLRQMGNGLFLLDRRWDATRSALASALGTDGTQPPPLKRLCVVDSRLPNAAGSGYVSSKDEHLRSANQHSIGSVAVVEAPVAVATSQTSVPHTLATAVRSSPHPTGTSGGTLSTQAMSTAIAAAHPVSKATHPSKQAAPSRSAGSNGGGSSGGNVLLSSAPRKKKPVSSTVATVVTSSTPSLASSLATVSSIATSTPVSSVASAVQVPLSGTSVTFPFRTHLGALSRLQVSGQGVASKDGGTAMLVTTADVLNGQVSSGGLLHSVKISKPAVATTLLQCRPVDDKAAKPAAGPTLLKARKLNPPASGRTSSTPVMKNHHQPSISQGLVLPELLAAPQVPVPTASQLPNGMPTVLGQSKLFSVPNHSVQGVLDGTTFHQAQLVAKGARNGSRSHPGRAVLPDTASSVMTGSTATSLPASMAKQQLYQQVLAGQVQAQLVPTALKLPLLLPNDERRHRPQQPHLKVPGGSLPT</sequence>
<evidence type="ECO:0000313" key="3">
    <source>
        <dbReference type="EMBL" id="KAH8021947.1"/>
    </source>
</evidence>
<protein>
    <recommendedName>
        <fullName evidence="2">SCA7 domain-containing protein</fullName>
    </recommendedName>
</protein>
<dbReference type="PANTHER" id="PTHR15117:SF24">
    <property type="entry name" value="SCA7 DOMAIN-CONTAINING PROTEIN"/>
    <property type="match status" value="1"/>
</dbReference>
<comment type="caution">
    <text evidence="3">The sequence shown here is derived from an EMBL/GenBank/DDBJ whole genome shotgun (WGS) entry which is preliminary data.</text>
</comment>
<feature type="domain" description="SCA7" evidence="2">
    <location>
        <begin position="104"/>
        <end position="171"/>
    </location>
</feature>
<reference evidence="3" key="1">
    <citation type="journal article" date="2020" name="Cell">
        <title>Large-Scale Comparative Analyses of Tick Genomes Elucidate Their Genetic Diversity and Vector Capacities.</title>
        <authorList>
            <consortium name="Tick Genome and Microbiome Consortium (TIGMIC)"/>
            <person name="Jia N."/>
            <person name="Wang J."/>
            <person name="Shi W."/>
            <person name="Du L."/>
            <person name="Sun Y."/>
            <person name="Zhan W."/>
            <person name="Jiang J.F."/>
            <person name="Wang Q."/>
            <person name="Zhang B."/>
            <person name="Ji P."/>
            <person name="Bell-Sakyi L."/>
            <person name="Cui X.M."/>
            <person name="Yuan T.T."/>
            <person name="Jiang B.G."/>
            <person name="Yang W.F."/>
            <person name="Lam T.T."/>
            <person name="Chang Q.C."/>
            <person name="Ding S.J."/>
            <person name="Wang X.J."/>
            <person name="Zhu J.G."/>
            <person name="Ruan X.D."/>
            <person name="Zhao L."/>
            <person name="Wei J.T."/>
            <person name="Ye R.Z."/>
            <person name="Que T.C."/>
            <person name="Du C.H."/>
            <person name="Zhou Y.H."/>
            <person name="Cheng J.X."/>
            <person name="Dai P.F."/>
            <person name="Guo W.B."/>
            <person name="Han X.H."/>
            <person name="Huang E.J."/>
            <person name="Li L.F."/>
            <person name="Wei W."/>
            <person name="Gao Y.C."/>
            <person name="Liu J.Z."/>
            <person name="Shao H.Z."/>
            <person name="Wang X."/>
            <person name="Wang C.C."/>
            <person name="Yang T.C."/>
            <person name="Huo Q.B."/>
            <person name="Li W."/>
            <person name="Chen H.Y."/>
            <person name="Chen S.E."/>
            <person name="Zhou L.G."/>
            <person name="Ni X.B."/>
            <person name="Tian J.H."/>
            <person name="Sheng Y."/>
            <person name="Liu T."/>
            <person name="Pan Y.S."/>
            <person name="Xia L.Y."/>
            <person name="Li J."/>
            <person name="Zhao F."/>
            <person name="Cao W.C."/>
        </authorList>
    </citation>
    <scope>NUCLEOTIDE SEQUENCE</scope>
    <source>
        <strain evidence="3">Rmic-2018</strain>
    </source>
</reference>
<dbReference type="InterPro" id="IPR013243">
    <property type="entry name" value="SCA7_dom"/>
</dbReference>
<dbReference type="AlphaFoldDB" id="A0A9J6DIX3"/>
<feature type="compositionally biased region" description="Gly residues" evidence="1">
    <location>
        <begin position="35"/>
        <end position="45"/>
    </location>
</feature>
<dbReference type="EMBL" id="JABSTU010000009">
    <property type="protein sequence ID" value="KAH8021947.1"/>
    <property type="molecule type" value="Genomic_DNA"/>
</dbReference>
<feature type="region of interest" description="Disordered" evidence="1">
    <location>
        <begin position="166"/>
        <end position="318"/>
    </location>
</feature>
<reference evidence="3" key="2">
    <citation type="submission" date="2021-09" db="EMBL/GenBank/DDBJ databases">
        <authorList>
            <person name="Jia N."/>
            <person name="Wang J."/>
            <person name="Shi W."/>
            <person name="Du L."/>
            <person name="Sun Y."/>
            <person name="Zhan W."/>
            <person name="Jiang J."/>
            <person name="Wang Q."/>
            <person name="Zhang B."/>
            <person name="Ji P."/>
            <person name="Sakyi L.B."/>
            <person name="Cui X."/>
            <person name="Yuan T."/>
            <person name="Jiang B."/>
            <person name="Yang W."/>
            <person name="Lam T.T.-Y."/>
            <person name="Chang Q."/>
            <person name="Ding S."/>
            <person name="Wang X."/>
            <person name="Zhu J."/>
            <person name="Ruan X."/>
            <person name="Zhao L."/>
            <person name="Wei J."/>
            <person name="Que T."/>
            <person name="Du C."/>
            <person name="Cheng J."/>
            <person name="Dai P."/>
            <person name="Han X."/>
            <person name="Huang E."/>
            <person name="Gao Y."/>
            <person name="Liu J."/>
            <person name="Shao H."/>
            <person name="Ye R."/>
            <person name="Li L."/>
            <person name="Wei W."/>
            <person name="Wang X."/>
            <person name="Wang C."/>
            <person name="Huo Q."/>
            <person name="Li W."/>
            <person name="Guo W."/>
            <person name="Chen H."/>
            <person name="Chen S."/>
            <person name="Zhou L."/>
            <person name="Zhou L."/>
            <person name="Ni X."/>
            <person name="Tian J."/>
            <person name="Zhou Y."/>
            <person name="Sheng Y."/>
            <person name="Liu T."/>
            <person name="Pan Y."/>
            <person name="Xia L."/>
            <person name="Li J."/>
            <person name="Zhao F."/>
            <person name="Cao W."/>
        </authorList>
    </citation>
    <scope>NUCLEOTIDE SEQUENCE</scope>
    <source>
        <strain evidence="3">Rmic-2018</strain>
        <tissue evidence="3">Larvae</tissue>
    </source>
</reference>
<feature type="region of interest" description="Disordered" evidence="1">
    <location>
        <begin position="1"/>
        <end position="100"/>
    </location>
</feature>
<feature type="compositionally biased region" description="Polar residues" evidence="1">
    <location>
        <begin position="199"/>
        <end position="209"/>
    </location>
</feature>
<accession>A0A9J6DIX3</accession>
<feature type="region of interest" description="Disordered" evidence="1">
    <location>
        <begin position="622"/>
        <end position="644"/>
    </location>
</feature>
<feature type="region of interest" description="Disordered" evidence="1">
    <location>
        <begin position="775"/>
        <end position="796"/>
    </location>
</feature>
<proteinExistence type="predicted"/>
<dbReference type="Proteomes" id="UP000821866">
    <property type="component" value="Chromosome 7"/>
</dbReference>
<feature type="compositionally biased region" description="Low complexity" evidence="1">
    <location>
        <begin position="278"/>
        <end position="301"/>
    </location>
</feature>
<feature type="compositionally biased region" description="Polar residues" evidence="1">
    <location>
        <begin position="632"/>
        <end position="644"/>
    </location>
</feature>
<feature type="region of interest" description="Disordered" evidence="1">
    <location>
        <begin position="710"/>
        <end position="730"/>
    </location>
</feature>